<keyword evidence="2" id="KW-1185">Reference proteome</keyword>
<accession>A0A0C2W7Z2</accession>
<evidence type="ECO:0000313" key="1">
    <source>
        <dbReference type="EMBL" id="KIM22548.1"/>
    </source>
</evidence>
<reference evidence="2" key="2">
    <citation type="submission" date="2015-01" db="EMBL/GenBank/DDBJ databases">
        <title>Evolutionary Origins and Diversification of the Mycorrhizal Mutualists.</title>
        <authorList>
            <consortium name="DOE Joint Genome Institute"/>
            <consortium name="Mycorrhizal Genomics Consortium"/>
            <person name="Kohler A."/>
            <person name="Kuo A."/>
            <person name="Nagy L.G."/>
            <person name="Floudas D."/>
            <person name="Copeland A."/>
            <person name="Barry K.W."/>
            <person name="Cichocki N."/>
            <person name="Veneault-Fourrey C."/>
            <person name="LaButti K."/>
            <person name="Lindquist E.A."/>
            <person name="Lipzen A."/>
            <person name="Lundell T."/>
            <person name="Morin E."/>
            <person name="Murat C."/>
            <person name="Riley R."/>
            <person name="Ohm R."/>
            <person name="Sun H."/>
            <person name="Tunlid A."/>
            <person name="Henrissat B."/>
            <person name="Grigoriev I.V."/>
            <person name="Hibbett D.S."/>
            <person name="Martin F."/>
        </authorList>
    </citation>
    <scope>NUCLEOTIDE SEQUENCE [LARGE SCALE GENOMIC DNA]</scope>
    <source>
        <strain evidence="2">MAFF 305830</strain>
    </source>
</reference>
<dbReference type="HOGENOM" id="CLU_1274971_0_0_1"/>
<dbReference type="Proteomes" id="UP000054097">
    <property type="component" value="Unassembled WGS sequence"/>
</dbReference>
<name>A0A0C2W7Z2_SERVB</name>
<sequence>MFGERTVGQVAKELPLIHWRMRRIRPLLGPGNPIDWVARQAFLHSSMSPRHYWVAFTLVSPDDDVNAPMSLYDIQFPPRQIIGSESESTVYYIFAWKNMVGPQQGMHQLATGSCHIDRTTDDPLSSPLPYWLYVFMLCCVIQDMHPTMARARLELLVETLQHFDDSDGILNEFKQENFSGWKFSANAYEKFYKWARILAPVTRKLQRDRYLKGSDTI</sequence>
<feature type="non-terminal residue" evidence="1">
    <location>
        <position position="217"/>
    </location>
</feature>
<dbReference type="AlphaFoldDB" id="A0A0C2W7Z2"/>
<dbReference type="EMBL" id="KN824354">
    <property type="protein sequence ID" value="KIM22548.1"/>
    <property type="molecule type" value="Genomic_DNA"/>
</dbReference>
<reference evidence="1 2" key="1">
    <citation type="submission" date="2014-04" db="EMBL/GenBank/DDBJ databases">
        <authorList>
            <consortium name="DOE Joint Genome Institute"/>
            <person name="Kuo A."/>
            <person name="Zuccaro A."/>
            <person name="Kohler A."/>
            <person name="Nagy L.G."/>
            <person name="Floudas D."/>
            <person name="Copeland A."/>
            <person name="Barry K.W."/>
            <person name="Cichocki N."/>
            <person name="Veneault-Fourrey C."/>
            <person name="LaButti K."/>
            <person name="Lindquist E.A."/>
            <person name="Lipzen A."/>
            <person name="Lundell T."/>
            <person name="Morin E."/>
            <person name="Murat C."/>
            <person name="Sun H."/>
            <person name="Tunlid A."/>
            <person name="Henrissat B."/>
            <person name="Grigoriev I.V."/>
            <person name="Hibbett D.S."/>
            <person name="Martin F."/>
            <person name="Nordberg H.P."/>
            <person name="Cantor M.N."/>
            <person name="Hua S.X."/>
        </authorList>
    </citation>
    <scope>NUCLEOTIDE SEQUENCE [LARGE SCALE GENOMIC DNA]</scope>
    <source>
        <strain evidence="1 2">MAFF 305830</strain>
    </source>
</reference>
<proteinExistence type="predicted"/>
<evidence type="ECO:0000313" key="2">
    <source>
        <dbReference type="Proteomes" id="UP000054097"/>
    </source>
</evidence>
<protein>
    <submittedName>
        <fullName evidence="1">Uncharacterized protein</fullName>
    </submittedName>
</protein>
<organism evidence="1 2">
    <name type="scientific">Serendipita vermifera MAFF 305830</name>
    <dbReference type="NCBI Taxonomy" id="933852"/>
    <lineage>
        <taxon>Eukaryota</taxon>
        <taxon>Fungi</taxon>
        <taxon>Dikarya</taxon>
        <taxon>Basidiomycota</taxon>
        <taxon>Agaricomycotina</taxon>
        <taxon>Agaricomycetes</taxon>
        <taxon>Sebacinales</taxon>
        <taxon>Serendipitaceae</taxon>
        <taxon>Serendipita</taxon>
    </lineage>
</organism>
<gene>
    <name evidence="1" type="ORF">M408DRAFT_332906</name>
</gene>